<keyword evidence="6" id="KW-0378">Hydrolase</keyword>
<dbReference type="PROSITE" id="PS51146">
    <property type="entry name" value="KAIC"/>
    <property type="match status" value="1"/>
</dbReference>
<organism evidence="8 9">
    <name type="scientific">Plastoroseomonas hellenica</name>
    <dbReference type="NCBI Taxonomy" id="2687306"/>
    <lineage>
        <taxon>Bacteria</taxon>
        <taxon>Pseudomonadati</taxon>
        <taxon>Pseudomonadota</taxon>
        <taxon>Alphaproteobacteria</taxon>
        <taxon>Acetobacterales</taxon>
        <taxon>Acetobacteraceae</taxon>
        <taxon>Plastoroseomonas</taxon>
    </lineage>
</organism>
<dbReference type="SMART" id="SM00382">
    <property type="entry name" value="AAA"/>
    <property type="match status" value="2"/>
</dbReference>
<evidence type="ECO:0000256" key="1">
    <source>
        <dbReference type="ARBA" id="ARBA00012513"/>
    </source>
</evidence>
<dbReference type="InterPro" id="IPR010624">
    <property type="entry name" value="KaiC_dom"/>
</dbReference>
<accession>A0ABS5EVX9</accession>
<dbReference type="Gene3D" id="3.40.50.300">
    <property type="entry name" value="P-loop containing nucleotide triphosphate hydrolases"/>
    <property type="match status" value="2"/>
</dbReference>
<dbReference type="Pfam" id="PF06745">
    <property type="entry name" value="ATPase"/>
    <property type="match status" value="2"/>
</dbReference>
<protein>
    <recommendedName>
        <fullName evidence="1">non-specific serine/threonine protein kinase</fullName>
        <ecNumber evidence="1">2.7.11.1</ecNumber>
    </recommendedName>
</protein>
<dbReference type="SUPFAM" id="SSF52540">
    <property type="entry name" value="P-loop containing nucleoside triphosphate hydrolases"/>
    <property type="match status" value="2"/>
</dbReference>
<keyword evidence="5" id="KW-0418">Kinase</keyword>
<dbReference type="PIRSF" id="PIRSF039117">
    <property type="entry name" value="KaiC"/>
    <property type="match status" value="1"/>
</dbReference>
<gene>
    <name evidence="8" type="ORF">GXW71_08845</name>
</gene>
<feature type="domain" description="KaiC" evidence="7">
    <location>
        <begin position="242"/>
        <end position="476"/>
    </location>
</feature>
<comment type="caution">
    <text evidence="8">The sequence shown here is derived from an EMBL/GenBank/DDBJ whole genome shotgun (WGS) entry which is preliminary data.</text>
</comment>
<dbReference type="RefSeq" id="WP_211852121.1">
    <property type="nucleotide sequence ID" value="NZ_JAAGBB010000008.1"/>
</dbReference>
<keyword evidence="2" id="KW-0597">Phosphoprotein</keyword>
<evidence type="ECO:0000313" key="9">
    <source>
        <dbReference type="Proteomes" id="UP001196870"/>
    </source>
</evidence>
<dbReference type="InterPro" id="IPR030665">
    <property type="entry name" value="KaiC"/>
</dbReference>
<dbReference type="PANTHER" id="PTHR42926:SF1">
    <property type="entry name" value="CIRCADIAN CLOCK OSCILLATOR PROTEIN KAIC 1"/>
    <property type="match status" value="1"/>
</dbReference>
<evidence type="ECO:0000256" key="3">
    <source>
        <dbReference type="ARBA" id="ARBA00022679"/>
    </source>
</evidence>
<name>A0ABS5EVX9_9PROT</name>
<sequence length="489" mass="53411">MTLNRIERVPSGVQGLDAILHGGFARGGIHILQGTPGVGKTTLANQISYHHAVGGGRVLYVTLLSETHARMLLNLGTMSFFEPDRLFNQISYISGFGALQSEGLQGLITLLRRDIVAHQATVLVLDGLVAAQDSAASDTEFKTFIQELQTQSALQDCTTFLLTTAKGRRVPPEYTMVDGILELGETQRGSRIERALWVRKHRGSDFMPGRHTYRITDAGLVIYPRIEVAYHEMTHADQAWPDKISTGVEGLDAMLLGGLPEATITGIVGPSGVGKTSLGVHFIGQSRPTEPGLIFGFYETPPRLLQKAASLGVDLKSAVDAGTVEVLWQPCGENVQDALAHRLLRAVERRHVRRVLLDGLGGFLEASLEPERIGRFFAVLTNELKARGVSLLYTMETRDIFGSSVEMPVTGISSLVENLIALRYVEHDSRARRLLAILKLRDSGFDPGIRQFVIQDRRGIVVQDEFTGLQRLLSGSAERSGSPTAREGT</sequence>
<evidence type="ECO:0000313" key="8">
    <source>
        <dbReference type="EMBL" id="MBR0664460.1"/>
    </source>
</evidence>
<evidence type="ECO:0000259" key="7">
    <source>
        <dbReference type="PROSITE" id="PS51146"/>
    </source>
</evidence>
<dbReference type="InterPro" id="IPR003593">
    <property type="entry name" value="AAA+_ATPase"/>
</dbReference>
<dbReference type="PANTHER" id="PTHR42926">
    <property type="match status" value="1"/>
</dbReference>
<evidence type="ECO:0000256" key="5">
    <source>
        <dbReference type="ARBA" id="ARBA00022777"/>
    </source>
</evidence>
<dbReference type="InterPro" id="IPR051347">
    <property type="entry name" value="Circadian_clock_KaiC-rel"/>
</dbReference>
<proteinExistence type="predicted"/>
<keyword evidence="3" id="KW-0808">Transferase</keyword>
<reference evidence="9" key="1">
    <citation type="journal article" date="2021" name="Syst. Appl. Microbiol.">
        <title>Roseomonas hellenica sp. nov., isolated from roots of wild-growing Alkanna tinctoria.</title>
        <authorList>
            <person name="Rat A."/>
            <person name="Naranjo H.D."/>
            <person name="Lebbe L."/>
            <person name="Cnockaert M."/>
            <person name="Krigas N."/>
            <person name="Grigoriadou K."/>
            <person name="Maloupa E."/>
            <person name="Willems A."/>
        </authorList>
    </citation>
    <scope>NUCLEOTIDE SEQUENCE [LARGE SCALE GENOMIC DNA]</scope>
    <source>
        <strain evidence="9">LMG 31523</strain>
    </source>
</reference>
<dbReference type="Proteomes" id="UP001196870">
    <property type="component" value="Unassembled WGS sequence"/>
</dbReference>
<dbReference type="InterPro" id="IPR027417">
    <property type="entry name" value="P-loop_NTPase"/>
</dbReference>
<dbReference type="InterPro" id="IPR014774">
    <property type="entry name" value="KaiC-like_dom"/>
</dbReference>
<keyword evidence="9" id="KW-1185">Reference proteome</keyword>
<dbReference type="EMBL" id="JAAGBB010000008">
    <property type="protein sequence ID" value="MBR0664460.1"/>
    <property type="molecule type" value="Genomic_DNA"/>
</dbReference>
<evidence type="ECO:0000256" key="4">
    <source>
        <dbReference type="ARBA" id="ARBA00022737"/>
    </source>
</evidence>
<evidence type="ECO:0000256" key="6">
    <source>
        <dbReference type="ARBA" id="ARBA00022801"/>
    </source>
</evidence>
<evidence type="ECO:0000256" key="2">
    <source>
        <dbReference type="ARBA" id="ARBA00022553"/>
    </source>
</evidence>
<dbReference type="EC" id="2.7.11.1" evidence="1"/>
<keyword evidence="4" id="KW-0677">Repeat</keyword>